<keyword evidence="1" id="KW-0175">Coiled coil</keyword>
<dbReference type="GO" id="GO:0005930">
    <property type="term" value="C:axoneme"/>
    <property type="evidence" value="ECO:0007669"/>
    <property type="project" value="TreeGrafter"/>
</dbReference>
<evidence type="ECO:0000313" key="4">
    <source>
        <dbReference type="Proteomes" id="UP000663832"/>
    </source>
</evidence>
<accession>A0A813X1F0</accession>
<dbReference type="SUPFAM" id="SSF47576">
    <property type="entry name" value="Calponin-homology domain, CH-domain"/>
    <property type="match status" value="1"/>
</dbReference>
<reference evidence="3" key="1">
    <citation type="submission" date="2021-02" db="EMBL/GenBank/DDBJ databases">
        <authorList>
            <person name="Nowell W R."/>
        </authorList>
    </citation>
    <scope>NUCLEOTIDE SEQUENCE</scope>
</reference>
<dbReference type="EMBL" id="CAJNOM010000031">
    <property type="protein sequence ID" value="CAF0860273.1"/>
    <property type="molecule type" value="Genomic_DNA"/>
</dbReference>
<comment type="caution">
    <text evidence="3">The sequence shown here is derived from an EMBL/GenBank/DDBJ whole genome shotgun (WGS) entry which is preliminary data.</text>
</comment>
<dbReference type="Gene3D" id="1.10.418.10">
    <property type="entry name" value="Calponin-like domain"/>
    <property type="match status" value="1"/>
</dbReference>
<name>A0A813X1F0_9BILA</name>
<dbReference type="InterPro" id="IPR010441">
    <property type="entry name" value="CH_2"/>
</dbReference>
<gene>
    <name evidence="3" type="ORF">QVE165_LOCUS7330</name>
</gene>
<feature type="coiled-coil region" evidence="1">
    <location>
        <begin position="171"/>
        <end position="212"/>
    </location>
</feature>
<dbReference type="InterPro" id="IPR001715">
    <property type="entry name" value="CH_dom"/>
</dbReference>
<sequence>MSRQKNISNYQLTSQYDILEWLDPIPLSRSIHNIESDFADGILIVEIIAYFFPEYVNFDIFHIARNMSQRAKNWRLLNSKILPKINLQVPGTIVHDIINEEHNSIATFLIHLREKIEEHIIQTEKQKFRLQLKTYRSLNSDNYHLPSIFLSSRQIDQTSLTRNGRLMNQYVDDYDNSLRRKNEEIEILRAKLKRCEKIIHKQDKQIQELQEKFKLK</sequence>
<dbReference type="OrthoDB" id="193300at2759"/>
<dbReference type="InterPro" id="IPR036872">
    <property type="entry name" value="CH_dom_sf"/>
</dbReference>
<organism evidence="3 4">
    <name type="scientific">Adineta steineri</name>
    <dbReference type="NCBI Taxonomy" id="433720"/>
    <lineage>
        <taxon>Eukaryota</taxon>
        <taxon>Metazoa</taxon>
        <taxon>Spiralia</taxon>
        <taxon>Gnathifera</taxon>
        <taxon>Rotifera</taxon>
        <taxon>Eurotatoria</taxon>
        <taxon>Bdelloidea</taxon>
        <taxon>Adinetida</taxon>
        <taxon>Adinetidae</taxon>
        <taxon>Adineta</taxon>
    </lineage>
</organism>
<protein>
    <recommendedName>
        <fullName evidence="2">Calponin-homology (CH) domain-containing protein</fullName>
    </recommendedName>
</protein>
<dbReference type="AlphaFoldDB" id="A0A813X1F0"/>
<dbReference type="FunFam" id="1.10.418.10:FF:000059">
    <property type="entry name" value="RIKEN cDNA 6430531B16 gene"/>
    <property type="match status" value="1"/>
</dbReference>
<feature type="domain" description="Calponin-homology (CH)" evidence="2">
    <location>
        <begin position="12"/>
        <end position="117"/>
    </location>
</feature>
<dbReference type="PROSITE" id="PS50021">
    <property type="entry name" value="CH"/>
    <property type="match status" value="1"/>
</dbReference>
<dbReference type="PANTHER" id="PTHR12509:SF9">
    <property type="entry name" value="SPERM FLAGELLAR PROTEIN 1 ISOFORM X1"/>
    <property type="match status" value="1"/>
</dbReference>
<dbReference type="Pfam" id="PF06294">
    <property type="entry name" value="CH_2"/>
    <property type="match status" value="1"/>
</dbReference>
<evidence type="ECO:0000256" key="1">
    <source>
        <dbReference type="SAM" id="Coils"/>
    </source>
</evidence>
<dbReference type="Proteomes" id="UP000663832">
    <property type="component" value="Unassembled WGS sequence"/>
</dbReference>
<evidence type="ECO:0000313" key="3">
    <source>
        <dbReference type="EMBL" id="CAF0860273.1"/>
    </source>
</evidence>
<proteinExistence type="predicted"/>
<keyword evidence="4" id="KW-1185">Reference proteome</keyword>
<dbReference type="GO" id="GO:0008017">
    <property type="term" value="F:microtubule binding"/>
    <property type="evidence" value="ECO:0007669"/>
    <property type="project" value="TreeGrafter"/>
</dbReference>
<dbReference type="InterPro" id="IPR052111">
    <property type="entry name" value="Spermatogenesis_Ciliary_MAP"/>
</dbReference>
<dbReference type="PANTHER" id="PTHR12509">
    <property type="entry name" value="SPERMATOGENESIS-ASSOCIATED 4-RELATED"/>
    <property type="match status" value="1"/>
</dbReference>
<evidence type="ECO:0000259" key="2">
    <source>
        <dbReference type="PROSITE" id="PS50021"/>
    </source>
</evidence>
<dbReference type="GO" id="GO:0051493">
    <property type="term" value="P:regulation of cytoskeleton organization"/>
    <property type="evidence" value="ECO:0007669"/>
    <property type="project" value="TreeGrafter"/>
</dbReference>